<evidence type="ECO:0000313" key="4">
    <source>
        <dbReference type="Proteomes" id="UP000315167"/>
    </source>
</evidence>
<dbReference type="AlphaFoldDB" id="A0A562L2I1"/>
<keyword evidence="4" id="KW-1185">Reference proteome</keyword>
<name>A0A562L2I1_9GAMM</name>
<feature type="chain" id="PRO_5021743325" evidence="1">
    <location>
        <begin position="26"/>
        <end position="388"/>
    </location>
</feature>
<gene>
    <name evidence="3" type="ORF">IP90_02439</name>
</gene>
<dbReference type="InterPro" id="IPR012938">
    <property type="entry name" value="Glc/Sorbosone_DH"/>
</dbReference>
<dbReference type="Proteomes" id="UP000315167">
    <property type="component" value="Unassembled WGS sequence"/>
</dbReference>
<sequence>MKHSLLTAACGAALLLTGCNGASNAAQNGDASATATAAASSEPFVTTEVADFDEPWAMTFLPDGRLLVTEKEGKLKLLDIASKQVGEISGVPEVDYGGQGGFGDVLLHPKFAGNGIVYLSYAEKGSGDTRGGAVARAKLTLDNDGGGSLSDLKVIWRQVPKVSGRGHYGHRLAFDKDGKLWISSSERQKFDPAQDMKSNLGKMVRLNDDGSVPADNPFAEQGGVSAQVWSLGHRNILGLAFDAQGRLWAHEMGPKGGDELNLIERGANYGYPIVSNGDHYDGREIPDHDTRPEFNAPEVSWNPVISPAGFIIYSGRQFPDWQGDGFIGGLSSQSLVRIEFDGDKAREAQRFDMGERIREVEQGPDGAIWLLQDGGDAKLLKLTPPPKP</sequence>
<feature type="signal peptide" evidence="1">
    <location>
        <begin position="1"/>
        <end position="25"/>
    </location>
</feature>
<dbReference type="Gene3D" id="2.120.10.30">
    <property type="entry name" value="TolB, C-terminal domain"/>
    <property type="match status" value="1"/>
</dbReference>
<keyword evidence="1" id="KW-0732">Signal</keyword>
<evidence type="ECO:0000313" key="3">
    <source>
        <dbReference type="EMBL" id="TWI01879.1"/>
    </source>
</evidence>
<dbReference type="SUPFAM" id="SSF50952">
    <property type="entry name" value="Soluble quinoprotein glucose dehydrogenase"/>
    <property type="match status" value="1"/>
</dbReference>
<comment type="caution">
    <text evidence="3">The sequence shown here is derived from an EMBL/GenBank/DDBJ whole genome shotgun (WGS) entry which is preliminary data.</text>
</comment>
<protein>
    <submittedName>
        <fullName evidence="3">Glucose/arabinose dehydrogenase</fullName>
    </submittedName>
</protein>
<dbReference type="EMBL" id="VLKN01000005">
    <property type="protein sequence ID" value="TWI01879.1"/>
    <property type="molecule type" value="Genomic_DNA"/>
</dbReference>
<dbReference type="PANTHER" id="PTHR19328">
    <property type="entry name" value="HEDGEHOG-INTERACTING PROTEIN"/>
    <property type="match status" value="1"/>
</dbReference>
<dbReference type="PROSITE" id="PS51257">
    <property type="entry name" value="PROKAR_LIPOPROTEIN"/>
    <property type="match status" value="1"/>
</dbReference>
<proteinExistence type="predicted"/>
<evidence type="ECO:0000259" key="2">
    <source>
        <dbReference type="Pfam" id="PF07995"/>
    </source>
</evidence>
<accession>A0A562L2I1</accession>
<evidence type="ECO:0000256" key="1">
    <source>
        <dbReference type="SAM" id="SignalP"/>
    </source>
</evidence>
<dbReference type="PANTHER" id="PTHR19328:SF75">
    <property type="entry name" value="ALDOSE SUGAR DEHYDROGENASE YLII"/>
    <property type="match status" value="1"/>
</dbReference>
<organism evidence="3 4">
    <name type="scientific">Luteimonas cucumeris</name>
    <dbReference type="NCBI Taxonomy" id="985012"/>
    <lineage>
        <taxon>Bacteria</taxon>
        <taxon>Pseudomonadati</taxon>
        <taxon>Pseudomonadota</taxon>
        <taxon>Gammaproteobacteria</taxon>
        <taxon>Lysobacterales</taxon>
        <taxon>Lysobacteraceae</taxon>
        <taxon>Luteimonas</taxon>
    </lineage>
</organism>
<dbReference type="OrthoDB" id="9770043at2"/>
<dbReference type="Pfam" id="PF07995">
    <property type="entry name" value="GSDH"/>
    <property type="match status" value="1"/>
</dbReference>
<reference evidence="3 4" key="1">
    <citation type="journal article" date="2015" name="Stand. Genomic Sci.">
        <title>Genomic Encyclopedia of Bacterial and Archaeal Type Strains, Phase III: the genomes of soil and plant-associated and newly described type strains.</title>
        <authorList>
            <person name="Whitman W.B."/>
            <person name="Woyke T."/>
            <person name="Klenk H.P."/>
            <person name="Zhou Y."/>
            <person name="Lilburn T.G."/>
            <person name="Beck B.J."/>
            <person name="De Vos P."/>
            <person name="Vandamme P."/>
            <person name="Eisen J.A."/>
            <person name="Garrity G."/>
            <person name="Hugenholtz P."/>
            <person name="Kyrpides N.C."/>
        </authorList>
    </citation>
    <scope>NUCLEOTIDE SEQUENCE [LARGE SCALE GENOMIC DNA]</scope>
    <source>
        <strain evidence="3 4">CGMCC 1.10821</strain>
    </source>
</reference>
<dbReference type="InterPro" id="IPR011042">
    <property type="entry name" value="6-blade_b-propeller_TolB-like"/>
</dbReference>
<feature type="domain" description="Glucose/Sorbosone dehydrogenase" evidence="2">
    <location>
        <begin position="52"/>
        <end position="381"/>
    </location>
</feature>
<dbReference type="RefSeq" id="WP_144899923.1">
    <property type="nucleotide sequence ID" value="NZ_VLKN01000005.1"/>
</dbReference>
<dbReference type="InterPro" id="IPR011041">
    <property type="entry name" value="Quinoprot_gluc/sorb_DH_b-prop"/>
</dbReference>